<reference evidence="2" key="1">
    <citation type="submission" date="2016-06" db="EMBL/GenBank/DDBJ databases">
        <authorList>
            <person name="Varghese N."/>
            <person name="Submissions Spin"/>
        </authorList>
    </citation>
    <scope>NUCLEOTIDE SEQUENCE [LARGE SCALE GENOMIC DNA]</scope>
    <source>
        <strain evidence="2">DSM 43168</strain>
    </source>
</reference>
<dbReference type="EMBL" id="FMCT01000012">
    <property type="protein sequence ID" value="SCF42337.1"/>
    <property type="molecule type" value="Genomic_DNA"/>
</dbReference>
<protein>
    <submittedName>
        <fullName evidence="1">Uncharacterized protein</fullName>
    </submittedName>
</protein>
<accession>A0A1C5AAU8</accession>
<dbReference type="Proteomes" id="UP000183585">
    <property type="component" value="Unassembled WGS sequence"/>
</dbReference>
<dbReference type="AlphaFoldDB" id="A0A1C5AAU8"/>
<keyword evidence="2" id="KW-1185">Reference proteome</keyword>
<evidence type="ECO:0000313" key="2">
    <source>
        <dbReference type="Proteomes" id="UP000183585"/>
    </source>
</evidence>
<name>A0A1C5AAU8_9ACTN</name>
<gene>
    <name evidence="1" type="ORF">GA0070563_11267</name>
</gene>
<organism evidence="1 2">
    <name type="scientific">Micromonospora carbonacea</name>
    <dbReference type="NCBI Taxonomy" id="47853"/>
    <lineage>
        <taxon>Bacteria</taxon>
        <taxon>Bacillati</taxon>
        <taxon>Actinomycetota</taxon>
        <taxon>Actinomycetes</taxon>
        <taxon>Micromonosporales</taxon>
        <taxon>Micromonosporaceae</taxon>
        <taxon>Micromonospora</taxon>
    </lineage>
</organism>
<dbReference type="RefSeq" id="WP_141723932.1">
    <property type="nucleotide sequence ID" value="NZ_FMCT01000012.1"/>
</dbReference>
<evidence type="ECO:0000313" key="1">
    <source>
        <dbReference type="EMBL" id="SCF42337.1"/>
    </source>
</evidence>
<sequence length="103" mass="11389">MADLSKIDHPLIATQQQTCWVCPDQWEGTLTNGSLFYYRYRSGWASLGIAAPGGEPAADPGEVGVAWGDPLQGAFDSDNDRTRVFTLLLRRRLNAEVARPPQR</sequence>
<proteinExistence type="predicted"/>